<feature type="region of interest" description="Disordered" evidence="1">
    <location>
        <begin position="201"/>
        <end position="266"/>
    </location>
</feature>
<feature type="compositionally biased region" description="Low complexity" evidence="1">
    <location>
        <begin position="170"/>
        <end position="179"/>
    </location>
</feature>
<dbReference type="GeneID" id="63788064"/>
<sequence length="345" mass="38646">MGFLILLTLALCARASQRKHFATRYWLDEEKRERKQTKASDLRHAQQRATFDRCKDLIIQRDRLYDPIIQPSYAQLQSSPRRSAHRVYATQLPLVFPFVNSPTPAPAQSPVRPINKVVSHPGAQTPVPTNVQACPETVDKQSLYSQTSSLLLPDVPTKSVLRDESGRQRPASYASAPSSPQTPRTIDAVLQQLIIEADRARVRPVSEMGRRPRPPFESRPTTRLSSCSSTSGRSEDGSHNSFISTSTLPTSNAAHENGRDAYRRNKQNRKQYRTTALETLQLVQQTISVIRADKGQVEDAMRSPSAASTDGSSRFSSDDEEDFSSELNYYSSAGFTGQRRYANYL</sequence>
<feature type="region of interest" description="Disordered" evidence="1">
    <location>
        <begin position="155"/>
        <end position="184"/>
    </location>
</feature>
<name>A0A1Y2F5B8_PROLT</name>
<organism evidence="3 4">
    <name type="scientific">Protomyces lactucae-debilis</name>
    <dbReference type="NCBI Taxonomy" id="2754530"/>
    <lineage>
        <taxon>Eukaryota</taxon>
        <taxon>Fungi</taxon>
        <taxon>Dikarya</taxon>
        <taxon>Ascomycota</taxon>
        <taxon>Taphrinomycotina</taxon>
        <taxon>Taphrinomycetes</taxon>
        <taxon>Taphrinales</taxon>
        <taxon>Protomycetaceae</taxon>
        <taxon>Protomyces</taxon>
    </lineage>
</organism>
<evidence type="ECO:0000313" key="4">
    <source>
        <dbReference type="Proteomes" id="UP000193685"/>
    </source>
</evidence>
<feature type="chain" id="PRO_5013141586" evidence="2">
    <location>
        <begin position="16"/>
        <end position="345"/>
    </location>
</feature>
<proteinExistence type="predicted"/>
<keyword evidence="2" id="KW-0732">Signal</keyword>
<evidence type="ECO:0000256" key="2">
    <source>
        <dbReference type="SAM" id="SignalP"/>
    </source>
</evidence>
<dbReference type="AlphaFoldDB" id="A0A1Y2F5B8"/>
<feature type="compositionally biased region" description="Polar residues" evidence="1">
    <location>
        <begin position="239"/>
        <end position="254"/>
    </location>
</feature>
<feature type="region of interest" description="Disordered" evidence="1">
    <location>
        <begin position="295"/>
        <end position="323"/>
    </location>
</feature>
<keyword evidence="4" id="KW-1185">Reference proteome</keyword>
<feature type="signal peptide" evidence="2">
    <location>
        <begin position="1"/>
        <end position="15"/>
    </location>
</feature>
<accession>A0A1Y2F5B8</accession>
<evidence type="ECO:0000313" key="3">
    <source>
        <dbReference type="EMBL" id="ORY79082.1"/>
    </source>
</evidence>
<protein>
    <submittedName>
        <fullName evidence="3">Uncharacterized protein</fullName>
    </submittedName>
</protein>
<dbReference type="Proteomes" id="UP000193685">
    <property type="component" value="Unassembled WGS sequence"/>
</dbReference>
<feature type="compositionally biased region" description="Low complexity" evidence="1">
    <location>
        <begin position="218"/>
        <end position="232"/>
    </location>
</feature>
<comment type="caution">
    <text evidence="3">The sequence shown here is derived from an EMBL/GenBank/DDBJ whole genome shotgun (WGS) entry which is preliminary data.</text>
</comment>
<gene>
    <name evidence="3" type="ORF">BCR37DRAFT_394421</name>
</gene>
<dbReference type="RefSeq" id="XP_040723714.1">
    <property type="nucleotide sequence ID" value="XM_040871465.1"/>
</dbReference>
<dbReference type="EMBL" id="MCFI01000016">
    <property type="protein sequence ID" value="ORY79082.1"/>
    <property type="molecule type" value="Genomic_DNA"/>
</dbReference>
<reference evidence="3 4" key="1">
    <citation type="submission" date="2016-07" db="EMBL/GenBank/DDBJ databases">
        <title>Pervasive Adenine N6-methylation of Active Genes in Fungi.</title>
        <authorList>
            <consortium name="DOE Joint Genome Institute"/>
            <person name="Mondo S.J."/>
            <person name="Dannebaum R.O."/>
            <person name="Kuo R.C."/>
            <person name="Labutti K."/>
            <person name="Haridas S."/>
            <person name="Kuo A."/>
            <person name="Salamov A."/>
            <person name="Ahrendt S.R."/>
            <person name="Lipzen A."/>
            <person name="Sullivan W."/>
            <person name="Andreopoulos W.B."/>
            <person name="Clum A."/>
            <person name="Lindquist E."/>
            <person name="Daum C."/>
            <person name="Ramamoorthy G.K."/>
            <person name="Gryganskyi A."/>
            <person name="Culley D."/>
            <person name="Magnuson J.K."/>
            <person name="James T.Y."/>
            <person name="O'Malley M.A."/>
            <person name="Stajich J.E."/>
            <person name="Spatafora J.W."/>
            <person name="Visel A."/>
            <person name="Grigoriev I.V."/>
        </authorList>
    </citation>
    <scope>NUCLEOTIDE SEQUENCE [LARGE SCALE GENOMIC DNA]</scope>
    <source>
        <strain evidence="3 4">12-1054</strain>
    </source>
</reference>
<evidence type="ECO:0000256" key="1">
    <source>
        <dbReference type="SAM" id="MobiDB-lite"/>
    </source>
</evidence>